<organism evidence="4 5">
    <name type="scientific">Corallococcus macrosporus DSM 14697</name>
    <dbReference type="NCBI Taxonomy" id="1189310"/>
    <lineage>
        <taxon>Bacteria</taxon>
        <taxon>Pseudomonadati</taxon>
        <taxon>Myxococcota</taxon>
        <taxon>Myxococcia</taxon>
        <taxon>Myxococcales</taxon>
        <taxon>Cystobacterineae</taxon>
        <taxon>Myxococcaceae</taxon>
        <taxon>Corallococcus</taxon>
    </lineage>
</organism>
<accession>A0A250K3W5</accession>
<dbReference type="AlphaFoldDB" id="A0A250K3W5"/>
<feature type="compositionally biased region" description="Pro residues" evidence="1">
    <location>
        <begin position="567"/>
        <end position="582"/>
    </location>
</feature>
<feature type="compositionally biased region" description="Basic and acidic residues" evidence="1">
    <location>
        <begin position="811"/>
        <end position="828"/>
    </location>
</feature>
<dbReference type="PANTHER" id="PTHR34978:SF3">
    <property type="entry name" value="SLR0241 PROTEIN"/>
    <property type="match status" value="1"/>
</dbReference>
<dbReference type="Proteomes" id="UP000217343">
    <property type="component" value="Chromosome"/>
</dbReference>
<proteinExistence type="predicted"/>
<feature type="region of interest" description="Disordered" evidence="1">
    <location>
        <begin position="795"/>
        <end position="828"/>
    </location>
</feature>
<feature type="compositionally biased region" description="Low complexity" evidence="1">
    <location>
        <begin position="475"/>
        <end position="487"/>
    </location>
</feature>
<feature type="region of interest" description="Disordered" evidence="1">
    <location>
        <begin position="616"/>
        <end position="638"/>
    </location>
</feature>
<dbReference type="RefSeq" id="WP_095960877.1">
    <property type="nucleotide sequence ID" value="NZ_CP022203.1"/>
</dbReference>
<name>A0A250K3W5_9BACT</name>
<dbReference type="OrthoDB" id="291597at2"/>
<evidence type="ECO:0000259" key="3">
    <source>
        <dbReference type="Pfam" id="PF05569"/>
    </source>
</evidence>
<protein>
    <submittedName>
        <fullName evidence="4">Peptidase M56</fullName>
    </submittedName>
</protein>
<feature type="compositionally biased region" description="Pro residues" evidence="1">
    <location>
        <begin position="622"/>
        <end position="636"/>
    </location>
</feature>
<dbReference type="InterPro" id="IPR008756">
    <property type="entry name" value="Peptidase_M56"/>
</dbReference>
<keyword evidence="5" id="KW-1185">Reference proteome</keyword>
<dbReference type="PANTHER" id="PTHR34978">
    <property type="entry name" value="POSSIBLE SENSOR-TRANSDUCER PROTEIN BLAR"/>
    <property type="match status" value="1"/>
</dbReference>
<feature type="transmembrane region" description="Helical" evidence="2">
    <location>
        <begin position="42"/>
        <end position="65"/>
    </location>
</feature>
<feature type="region of interest" description="Disordered" evidence="1">
    <location>
        <begin position="560"/>
        <end position="603"/>
    </location>
</feature>
<keyword evidence="2" id="KW-0472">Membrane</keyword>
<dbReference type="Pfam" id="PF05569">
    <property type="entry name" value="Peptidase_M56"/>
    <property type="match status" value="1"/>
</dbReference>
<dbReference type="KEGG" id="mmas:MYMAC_006440"/>
<evidence type="ECO:0000313" key="4">
    <source>
        <dbReference type="EMBL" id="ATB50784.1"/>
    </source>
</evidence>
<keyword evidence="2" id="KW-1133">Transmembrane helix</keyword>
<dbReference type="Gene3D" id="3.30.2010.10">
    <property type="entry name" value="Metalloproteases ('zincins'), catalytic domain"/>
    <property type="match status" value="1"/>
</dbReference>
<feature type="compositionally biased region" description="Pro residues" evidence="1">
    <location>
        <begin position="591"/>
        <end position="602"/>
    </location>
</feature>
<feature type="domain" description="Peptidase M56" evidence="3">
    <location>
        <begin position="198"/>
        <end position="395"/>
    </location>
</feature>
<evidence type="ECO:0000256" key="1">
    <source>
        <dbReference type="SAM" id="MobiDB-lite"/>
    </source>
</evidence>
<dbReference type="CDD" id="cd07341">
    <property type="entry name" value="M56_BlaR1_MecR1_like"/>
    <property type="match status" value="1"/>
</dbReference>
<feature type="region of interest" description="Disordered" evidence="1">
    <location>
        <begin position="171"/>
        <end position="191"/>
    </location>
</feature>
<gene>
    <name evidence="4" type="ORF">MYMAC_006440</name>
</gene>
<dbReference type="InterPro" id="IPR052173">
    <property type="entry name" value="Beta-lactam_resp_regulator"/>
</dbReference>
<evidence type="ECO:0000256" key="2">
    <source>
        <dbReference type="SAM" id="Phobius"/>
    </source>
</evidence>
<feature type="compositionally biased region" description="Low complexity" evidence="1">
    <location>
        <begin position="503"/>
        <end position="529"/>
    </location>
</feature>
<sequence length="856" mass="89375">MFTDWMSSGLWRASWQGALCAALVWAVSRAWPRLPASLRAGLWWLVALKFVVALGWLPTLALPVLPASVASSVARVEAWWSGASAWRPVAGAKVTAFQAQGSTREGVEAGATQGAVSPPRWAANGVAPDGLQVAVSTRREAARHGEVVSLVAAGPGPSSWMVGAGGLPVTAPREAGRQGDGGGAAHAEGEPGVSLSWGRALAWLLLMVWGAGVLWQMRGQVKSGLAVRRLRRAARPLVHPALEAEVRALSAAAGLRRAPMLLVSETVASPLATGLLSPVVVLPAKAVRLLPMAALRMALAHELAHLRRGDLWLGWVPALMESLFFFHPLARRAAREYALAREEACDAEAIRLTDAEPADYGELILAFGIARAPGSAAALGASSHVDALHRRLSMLEHVDAVSPRIRRVLKVALSAMGVAALVPFQVVAREAGAASGQAPESPASAPAAAQASKPAPSLGAATASPVAKPAPSRGTATASPAAKPAPSRGTAMASPAEKPAPSPGTATASPAAKPAPSRGTATTSPAAKPAPSPAQGERVTETRNERVVVKRGVVVFHPQGVASASPAMPPPTPPAAPTPPNTPAELGAASPLPPLPPTPPAPRIAVASHRHVLGAGPHLAAVPPPPPPAPPAPPMGDPDRGYVLLADGSAMMNGTTVDLELARTFKQKNKEILFVRRKDEAFIIRDPATLKAVREALSSTRELGKAQSALGEKQAALGKQQAALGQKQATLGHEQGGLGRKLGDLAYRQAGLHLEETRLDSLSETERERRRAELKKQDRTLEQEMAALEKQMAGLAEKQGALSKEQGQLSEKQHALHEEQVRLSEQHQARVREAEVKVHDLIDEALRKGLGQPLPT</sequence>
<keyword evidence="2" id="KW-0812">Transmembrane</keyword>
<dbReference type="EMBL" id="CP022203">
    <property type="protein sequence ID" value="ATB50784.1"/>
    <property type="molecule type" value="Genomic_DNA"/>
</dbReference>
<feature type="region of interest" description="Disordered" evidence="1">
    <location>
        <begin position="436"/>
        <end position="545"/>
    </location>
</feature>
<reference evidence="4 5" key="1">
    <citation type="submission" date="2017-06" db="EMBL/GenBank/DDBJ databases">
        <title>Sequencing and comparative analysis of myxobacterial genomes.</title>
        <authorList>
            <person name="Rupp O."/>
            <person name="Goesmann A."/>
            <person name="Sogaard-Andersen L."/>
        </authorList>
    </citation>
    <scope>NUCLEOTIDE SEQUENCE [LARGE SCALE GENOMIC DNA]</scope>
    <source>
        <strain evidence="4 5">DSM 14697</strain>
    </source>
</reference>
<feature type="compositionally biased region" description="Low complexity" evidence="1">
    <location>
        <begin position="436"/>
        <end position="457"/>
    </location>
</feature>
<evidence type="ECO:0000313" key="5">
    <source>
        <dbReference type="Proteomes" id="UP000217343"/>
    </source>
</evidence>